<dbReference type="Proteomes" id="UP001596492">
    <property type="component" value="Unassembled WGS sequence"/>
</dbReference>
<keyword evidence="3" id="KW-1185">Reference proteome</keyword>
<dbReference type="Pfam" id="PF06439">
    <property type="entry name" value="3keto-disac_hyd"/>
    <property type="match status" value="1"/>
</dbReference>
<dbReference type="InterPro" id="IPR010496">
    <property type="entry name" value="AL/BT2_dom"/>
</dbReference>
<dbReference type="PROSITE" id="PS51257">
    <property type="entry name" value="PROKAR_LIPOPROTEIN"/>
    <property type="match status" value="1"/>
</dbReference>
<gene>
    <name evidence="2" type="ORF">ACFQS8_09080</name>
</gene>
<accession>A0ABW2ILR2</accession>
<proteinExistence type="predicted"/>
<evidence type="ECO:0000313" key="3">
    <source>
        <dbReference type="Proteomes" id="UP001596492"/>
    </source>
</evidence>
<evidence type="ECO:0000313" key="2">
    <source>
        <dbReference type="EMBL" id="MFC7291765.1"/>
    </source>
</evidence>
<sequence length="309" mass="34760">MSESFKKRGAGAVCAGLLLSTLIMGCAKSSSDVHALGESLQGESLLDTELSHWDQYISFKIPDTYAGDEILDEHGVPVAPIGLNPKDNKGVFSVIEEEGEPVLRVSGEYYGAVITKASFDNYHLRLQVKWGDKKWEPRTEKLLDTGILYHSVGAYGAEYFRSWMMSQEFQIMEGHMGDYWNQATSGIQIKAYPREYIMSPIADARAEWLDAGGREGEEKYVMRSANYESPMGEWTTLDLICFEGQSLHIVNGEVVMALRNSHYIDKTGQEIPMQAGRIQLQSEAAEVFYRDISIAPLEEMPGEYMEYFE</sequence>
<dbReference type="Gene3D" id="2.60.120.560">
    <property type="entry name" value="Exo-inulinase, domain 1"/>
    <property type="match status" value="1"/>
</dbReference>
<name>A0ABW2ILR2_9PROT</name>
<protein>
    <submittedName>
        <fullName evidence="2">DUF1080 domain-containing protein</fullName>
    </submittedName>
</protein>
<dbReference type="EMBL" id="JBHTBR010000005">
    <property type="protein sequence ID" value="MFC7291765.1"/>
    <property type="molecule type" value="Genomic_DNA"/>
</dbReference>
<organism evidence="2 3">
    <name type="scientific">Hirschia litorea</name>
    <dbReference type="NCBI Taxonomy" id="1199156"/>
    <lineage>
        <taxon>Bacteria</taxon>
        <taxon>Pseudomonadati</taxon>
        <taxon>Pseudomonadota</taxon>
        <taxon>Alphaproteobacteria</taxon>
        <taxon>Hyphomonadales</taxon>
        <taxon>Hyphomonadaceae</taxon>
        <taxon>Hirschia</taxon>
    </lineage>
</organism>
<evidence type="ECO:0000259" key="1">
    <source>
        <dbReference type="Pfam" id="PF06439"/>
    </source>
</evidence>
<dbReference type="RefSeq" id="WP_382167007.1">
    <property type="nucleotide sequence ID" value="NZ_JBHTBR010000005.1"/>
</dbReference>
<feature type="domain" description="3-keto-alpha-glucoside-1,2-lyase/3-keto-2-hydroxy-glucal hydratase" evidence="1">
    <location>
        <begin position="65"/>
        <end position="294"/>
    </location>
</feature>
<comment type="caution">
    <text evidence="2">The sequence shown here is derived from an EMBL/GenBank/DDBJ whole genome shotgun (WGS) entry which is preliminary data.</text>
</comment>
<reference evidence="3" key="1">
    <citation type="journal article" date="2019" name="Int. J. Syst. Evol. Microbiol.">
        <title>The Global Catalogue of Microorganisms (GCM) 10K type strain sequencing project: providing services to taxonomists for standard genome sequencing and annotation.</title>
        <authorList>
            <consortium name="The Broad Institute Genomics Platform"/>
            <consortium name="The Broad Institute Genome Sequencing Center for Infectious Disease"/>
            <person name="Wu L."/>
            <person name="Ma J."/>
        </authorList>
    </citation>
    <scope>NUCLEOTIDE SEQUENCE [LARGE SCALE GENOMIC DNA]</scope>
    <source>
        <strain evidence="3">CCUG 51308</strain>
    </source>
</reference>